<dbReference type="Gene3D" id="3.30.1330.20">
    <property type="entry name" value="Tubulin/FtsZ, C-terminal domain"/>
    <property type="match status" value="1"/>
</dbReference>
<accession>B8GFQ4</accession>
<organism evidence="4 5">
    <name type="scientific">Methanosphaerula palustris (strain ATCC BAA-1556 / DSM 19958 / E1-9c)</name>
    <dbReference type="NCBI Taxonomy" id="521011"/>
    <lineage>
        <taxon>Archaea</taxon>
        <taxon>Methanobacteriati</taxon>
        <taxon>Methanobacteriota</taxon>
        <taxon>Stenosarchaea group</taxon>
        <taxon>Methanomicrobia</taxon>
        <taxon>Methanomicrobiales</taxon>
        <taxon>Methanoregulaceae</taxon>
        <taxon>Methanosphaerula</taxon>
    </lineage>
</organism>
<dbReference type="InterPro" id="IPR048737">
    <property type="entry name" value="CetZ_C"/>
</dbReference>
<keyword evidence="1" id="KW-0547">Nucleotide-binding</keyword>
<dbReference type="EMBL" id="CP001338">
    <property type="protein sequence ID" value="ACL17937.1"/>
    <property type="molecule type" value="Genomic_DNA"/>
</dbReference>
<sequence>MDICLTTIIQLQYERWQLVRILAIGLGGAGSRIVDTLHRHDRKSGLPCVEGIVIDIDPNLLRSLVSLPEEARMFFPLVGRARPERVVNAEEVLSQVMREDMAGIDAVLICVGLGGKMVDAAPALIHECRRSFSDPVFALAVLPCLEEGACIQAKAGDDLEMLERLVDGVILFDNETWHARMSQPSSSQGLRGILPDQIASRILEPETPGGVYAELNENIARRISLLLRAGELDQQGIESAQTVLDAGEVLNTITGMGICAIGYAVEKLPDQQLTRFFKSNIIQKSKPTVIESDDQYKKASRVVDLAKRAVYKELSIPCDLTGAEKALVLVAGPSSAISLKGYQTVQRWMDQSIGGLEVRAGDYPISRSSYLGVIVILSGLSSIPRVEQVKEIRDRYRKECEMAHLQGDEP</sequence>
<dbReference type="GO" id="GO:0032153">
    <property type="term" value="C:cell division site"/>
    <property type="evidence" value="ECO:0007669"/>
    <property type="project" value="TreeGrafter"/>
</dbReference>
<dbReference type="PANTHER" id="PTHR30314:SF10">
    <property type="entry name" value="TUBULIN-LIKE PROTEIN CETZ"/>
    <property type="match status" value="1"/>
</dbReference>
<dbReference type="eggNOG" id="arCOG02202">
    <property type="taxonomic scope" value="Archaea"/>
</dbReference>
<keyword evidence="5" id="KW-1185">Reference proteome</keyword>
<dbReference type="STRING" id="521011.Mpal_2673"/>
<dbReference type="AlphaFoldDB" id="B8GFQ4"/>
<dbReference type="HOGENOM" id="CLU_724834_0_0_2"/>
<evidence type="ECO:0000256" key="1">
    <source>
        <dbReference type="ARBA" id="ARBA00022741"/>
    </source>
</evidence>
<evidence type="ECO:0000259" key="3">
    <source>
        <dbReference type="Pfam" id="PF21011"/>
    </source>
</evidence>
<dbReference type="Pfam" id="PF21011">
    <property type="entry name" value="CetZ_C"/>
    <property type="match status" value="1"/>
</dbReference>
<dbReference type="InterPro" id="IPR037103">
    <property type="entry name" value="Tubulin/FtsZ-like_C"/>
</dbReference>
<dbReference type="KEGG" id="mpl:Mpal_2673"/>
<dbReference type="SUPFAM" id="SSF52490">
    <property type="entry name" value="Tubulin nucleotide-binding domain-like"/>
    <property type="match status" value="1"/>
</dbReference>
<dbReference type="PANTHER" id="PTHR30314">
    <property type="entry name" value="CELL DIVISION PROTEIN FTSZ-RELATED"/>
    <property type="match status" value="1"/>
</dbReference>
<dbReference type="InterPro" id="IPR036525">
    <property type="entry name" value="Tubulin/FtsZ_GTPase_sf"/>
</dbReference>
<dbReference type="Gene3D" id="3.40.50.1440">
    <property type="entry name" value="Tubulin/FtsZ, GTPase domain"/>
    <property type="match status" value="1"/>
</dbReference>
<dbReference type="Proteomes" id="UP000002457">
    <property type="component" value="Chromosome"/>
</dbReference>
<evidence type="ECO:0000256" key="2">
    <source>
        <dbReference type="ARBA" id="ARBA00023134"/>
    </source>
</evidence>
<gene>
    <name evidence="4" type="ordered locus">Mpal_2673</name>
</gene>
<dbReference type="GO" id="GO:0005737">
    <property type="term" value="C:cytoplasm"/>
    <property type="evidence" value="ECO:0007669"/>
    <property type="project" value="TreeGrafter"/>
</dbReference>
<name>B8GFQ4_METPE</name>
<proteinExistence type="predicted"/>
<dbReference type="GO" id="GO:0003924">
    <property type="term" value="F:GTPase activity"/>
    <property type="evidence" value="ECO:0007669"/>
    <property type="project" value="InterPro"/>
</dbReference>
<evidence type="ECO:0000313" key="5">
    <source>
        <dbReference type="Proteomes" id="UP000002457"/>
    </source>
</evidence>
<dbReference type="GO" id="GO:0051301">
    <property type="term" value="P:cell division"/>
    <property type="evidence" value="ECO:0007669"/>
    <property type="project" value="TreeGrafter"/>
</dbReference>
<dbReference type="GO" id="GO:0005525">
    <property type="term" value="F:GTP binding"/>
    <property type="evidence" value="ECO:0007669"/>
    <property type="project" value="UniProtKB-KW"/>
</dbReference>
<reference evidence="4 5" key="1">
    <citation type="journal article" date="2015" name="Genome Announc.">
        <title>Complete Genome Sequence of Methanosphaerula palustris E1-9CT, a Hydrogenotrophic Methanogen Isolated from a Minerotrophic Fen Peatland.</title>
        <authorList>
            <person name="Cadillo-Quiroz H."/>
            <person name="Browne P."/>
            <person name="Kyrpides N."/>
            <person name="Woyke T."/>
            <person name="Goodwin L."/>
            <person name="Detter C."/>
            <person name="Yavitt J.B."/>
            <person name="Zinder S.H."/>
        </authorList>
    </citation>
    <scope>NUCLEOTIDE SEQUENCE [LARGE SCALE GENOMIC DNA]</scope>
    <source>
        <strain evidence="5">ATCC BAA-1556 / DSM 19958 / E1-9c</strain>
    </source>
</reference>
<protein>
    <submittedName>
        <fullName evidence="4">Tubulin/FtsZ GTPase</fullName>
    </submittedName>
</protein>
<dbReference type="InterPro" id="IPR045061">
    <property type="entry name" value="FtsZ/CetZ"/>
</dbReference>
<keyword evidence="2" id="KW-0342">GTP-binding</keyword>
<dbReference type="CDD" id="cd02202">
    <property type="entry name" value="CetZ_tubulin-like"/>
    <property type="match status" value="1"/>
</dbReference>
<feature type="domain" description="Tubulin-like CetZ C-terminal" evidence="3">
    <location>
        <begin position="211"/>
        <end position="391"/>
    </location>
</feature>
<evidence type="ECO:0000313" key="4">
    <source>
        <dbReference type="EMBL" id="ACL17937.1"/>
    </source>
</evidence>